<organism evidence="1 2">
    <name type="scientific">Aureibaculum marinum</name>
    <dbReference type="NCBI Taxonomy" id="2487930"/>
    <lineage>
        <taxon>Bacteria</taxon>
        <taxon>Pseudomonadati</taxon>
        <taxon>Bacteroidota</taxon>
        <taxon>Flavobacteriia</taxon>
        <taxon>Flavobacteriales</taxon>
        <taxon>Flavobacteriaceae</taxon>
        <taxon>Aureibaculum</taxon>
    </lineage>
</organism>
<evidence type="ECO:0000313" key="2">
    <source>
        <dbReference type="Proteomes" id="UP000270856"/>
    </source>
</evidence>
<protein>
    <submittedName>
        <fullName evidence="1">Uncharacterized protein</fullName>
    </submittedName>
</protein>
<comment type="caution">
    <text evidence="1">The sequence shown here is derived from an EMBL/GenBank/DDBJ whole genome shotgun (WGS) entry which is preliminary data.</text>
</comment>
<proteinExistence type="predicted"/>
<sequence length="92" mass="10449">MIPTFQDVFNEIGNSNLTSQSSINYVQSNSLIINDNQNVTWNWDAFYIELAWIGLHDTTKGLEHTQEDNYTTNTSLYLDGAKVNSTKTPKCD</sequence>
<reference evidence="1 2" key="1">
    <citation type="submission" date="2018-11" db="EMBL/GenBank/DDBJ databases">
        <title>Aureibaculum marinum gen. nov., sp. nov., a member of the family Flavobacteriaceae isolated from the Bohai Sea.</title>
        <authorList>
            <person name="Ji X."/>
        </authorList>
    </citation>
    <scope>NUCLEOTIDE SEQUENCE [LARGE SCALE GENOMIC DNA]</scope>
    <source>
        <strain evidence="1 2">BH-SD17</strain>
    </source>
</reference>
<dbReference type="EMBL" id="RPFJ01000026">
    <property type="protein sequence ID" value="RPD94044.1"/>
    <property type="molecule type" value="Genomic_DNA"/>
</dbReference>
<accession>A0A3N4NCL5</accession>
<dbReference type="Proteomes" id="UP000270856">
    <property type="component" value="Unassembled WGS sequence"/>
</dbReference>
<dbReference type="AlphaFoldDB" id="A0A3N4NCL5"/>
<gene>
    <name evidence="1" type="ORF">EGM88_12690</name>
</gene>
<dbReference type="RefSeq" id="WP_123898782.1">
    <property type="nucleotide sequence ID" value="NZ_RPFJ01000026.1"/>
</dbReference>
<name>A0A3N4NCL5_9FLAO</name>
<evidence type="ECO:0000313" key="1">
    <source>
        <dbReference type="EMBL" id="RPD94044.1"/>
    </source>
</evidence>
<keyword evidence="2" id="KW-1185">Reference proteome</keyword>